<organism evidence="2 3">
    <name type="scientific">Candidatus Marithioploca araucensis</name>
    <dbReference type="NCBI Taxonomy" id="70273"/>
    <lineage>
        <taxon>Bacteria</taxon>
        <taxon>Pseudomonadati</taxon>
        <taxon>Pseudomonadota</taxon>
        <taxon>Gammaproteobacteria</taxon>
        <taxon>Thiotrichales</taxon>
        <taxon>Thiotrichaceae</taxon>
        <taxon>Candidatus Marithioploca</taxon>
    </lineage>
</organism>
<protein>
    <recommendedName>
        <fullName evidence="4">VWFA domain-containing protein</fullName>
    </recommendedName>
</protein>
<accession>A0ABT7VV48</accession>
<gene>
    <name evidence="2" type="ORF">QUF54_08830</name>
</gene>
<dbReference type="Proteomes" id="UP001171945">
    <property type="component" value="Unassembled WGS sequence"/>
</dbReference>
<evidence type="ECO:0000313" key="2">
    <source>
        <dbReference type="EMBL" id="MDM8563443.1"/>
    </source>
</evidence>
<evidence type="ECO:0000256" key="1">
    <source>
        <dbReference type="SAM" id="MobiDB-lite"/>
    </source>
</evidence>
<proteinExistence type="predicted"/>
<dbReference type="EMBL" id="JAUCGM010000640">
    <property type="protein sequence ID" value="MDM8563443.1"/>
    <property type="molecule type" value="Genomic_DNA"/>
</dbReference>
<evidence type="ECO:0008006" key="4">
    <source>
        <dbReference type="Google" id="ProtNLM"/>
    </source>
</evidence>
<evidence type="ECO:0000313" key="3">
    <source>
        <dbReference type="Proteomes" id="UP001171945"/>
    </source>
</evidence>
<reference evidence="2" key="1">
    <citation type="submission" date="2023-06" db="EMBL/GenBank/DDBJ databases">
        <title>Uncultivated large filamentous bacteria from sulfidic sediments reveal new species and different genomic features in energy metabolism and defense.</title>
        <authorList>
            <person name="Fonseca A."/>
        </authorList>
    </citation>
    <scope>NUCLEOTIDE SEQUENCE</scope>
    <source>
        <strain evidence="2">HSG4</strain>
    </source>
</reference>
<feature type="region of interest" description="Disordered" evidence="1">
    <location>
        <begin position="280"/>
        <end position="307"/>
    </location>
</feature>
<comment type="caution">
    <text evidence="2">The sequence shown here is derived from an EMBL/GenBank/DDBJ whole genome shotgun (WGS) entry which is preliminary data.</text>
</comment>
<feature type="non-terminal residue" evidence="2">
    <location>
        <position position="472"/>
    </location>
</feature>
<sequence>AQKALIGQLKQYNALGASRIDSVITTLKALKLKKSRLLLISDAVATAGETSAAQLAAQLKTIAWLERVDILIPSYHNDKKVARSLAKSGKSPGIVAPLTLSNADIIRKLTSTVYADVPIKMSGSTWFWPEKVEALQTNEPLIVFGELSSDQSSTINISVGDKKLSLTSKSANPILLKREWVRARLDKLLDMEDNAQNKDMKSAFHNEIINLSVKERVMSPYTSLLVLETEADYRRYKIDRRGLADILTIGVDGITVIKRAGVEIPIPVVVPIPVPVEPAMPSTSAPMRRAPPSANGRSRDSAEFSAAPPEVVYDVTASMTEADEEVSRVRAVEERHAAPVQYAPAASITVISSAPPAEEPEMQEAPAASRALRRAPPAEEPVRARVVQEKPKKISPWTGKYAEFRALLDKGDAGDFVQKWHQEDLSNVMALIALGEWYEKTDNTTQAARAYGSLIDYFPARADIRRWAAERL</sequence>
<name>A0ABT7VV48_9GAMM</name>
<feature type="non-terminal residue" evidence="2">
    <location>
        <position position="1"/>
    </location>
</feature>
<keyword evidence="3" id="KW-1185">Reference proteome</keyword>